<evidence type="ECO:0000313" key="2">
    <source>
        <dbReference type="EMBL" id="VFU15859.1"/>
    </source>
</evidence>
<reference evidence="2" key="1">
    <citation type="submission" date="2019-03" db="EMBL/GenBank/DDBJ databases">
        <authorList>
            <person name="Hao L."/>
        </authorList>
    </citation>
    <scope>NUCLEOTIDE SEQUENCE</scope>
</reference>
<protein>
    <submittedName>
        <fullName evidence="2">YGGT family protein</fullName>
    </submittedName>
</protein>
<feature type="transmembrane region" description="Helical" evidence="1">
    <location>
        <begin position="64"/>
        <end position="83"/>
    </location>
</feature>
<dbReference type="PANTHER" id="PTHR33219:SF14">
    <property type="entry name" value="PROTEIN COFACTOR ASSEMBLY OF COMPLEX C SUBUNIT B CCB3, CHLOROPLASTIC-RELATED"/>
    <property type="match status" value="1"/>
</dbReference>
<dbReference type="AlphaFoldDB" id="A0A485M1J1"/>
<dbReference type="PANTHER" id="PTHR33219">
    <property type="entry name" value="YLMG HOMOLOG PROTEIN 2, CHLOROPLASTIC"/>
    <property type="match status" value="1"/>
</dbReference>
<gene>
    <name evidence="2" type="ORF">SCFA_450080</name>
</gene>
<dbReference type="EMBL" id="CAADRM010000109">
    <property type="protein sequence ID" value="VFU15859.1"/>
    <property type="molecule type" value="Genomic_DNA"/>
</dbReference>
<name>A0A485M1J1_9ZZZZ</name>
<feature type="transmembrane region" description="Helical" evidence="1">
    <location>
        <begin position="103"/>
        <end position="129"/>
    </location>
</feature>
<keyword evidence="1" id="KW-1133">Transmembrane helix</keyword>
<proteinExistence type="predicted"/>
<organism evidence="2">
    <name type="scientific">anaerobic digester metagenome</name>
    <dbReference type="NCBI Taxonomy" id="1263854"/>
    <lineage>
        <taxon>unclassified sequences</taxon>
        <taxon>metagenomes</taxon>
        <taxon>ecological metagenomes</taxon>
    </lineage>
</organism>
<dbReference type="GO" id="GO:0016020">
    <property type="term" value="C:membrane"/>
    <property type="evidence" value="ECO:0007669"/>
    <property type="project" value="InterPro"/>
</dbReference>
<feature type="transmembrane region" description="Helical" evidence="1">
    <location>
        <begin position="14"/>
        <end position="35"/>
    </location>
</feature>
<keyword evidence="1" id="KW-0472">Membrane</keyword>
<sequence length="198" mass="21892">MYGVSNPLAFAGQLLHVALTVCLWIIIIGALISWVNPDPYNPVVRFLRRATDPLFFWLRRHMPLITGGVDFSPIIAIALVYFLDASLVPILIEGGNILANVLIGLGQSISMLLSFYLIVVIISAVLSFVSPNPYNPIVRIISALTYPVFSWFRRRLPLVYGGIDFTPALVIILILLINSYGVQTLIRLGVNLKAKGVF</sequence>
<dbReference type="InterPro" id="IPR003425">
    <property type="entry name" value="CCB3/YggT"/>
</dbReference>
<accession>A0A485M1J1</accession>
<keyword evidence="1" id="KW-0812">Transmembrane</keyword>
<dbReference type="Pfam" id="PF02325">
    <property type="entry name" value="CCB3_YggT"/>
    <property type="match status" value="2"/>
</dbReference>
<feature type="transmembrane region" description="Helical" evidence="1">
    <location>
        <begin position="158"/>
        <end position="177"/>
    </location>
</feature>
<evidence type="ECO:0000256" key="1">
    <source>
        <dbReference type="SAM" id="Phobius"/>
    </source>
</evidence>